<dbReference type="Proteomes" id="UP000516305">
    <property type="component" value="Chromosome"/>
</dbReference>
<evidence type="ECO:0000313" key="1">
    <source>
        <dbReference type="EMBL" id="QNR24427.1"/>
    </source>
</evidence>
<dbReference type="EMBL" id="CP060139">
    <property type="protein sequence ID" value="QNR24427.1"/>
    <property type="molecule type" value="Genomic_DNA"/>
</dbReference>
<sequence length="985" mass="108440">MKKNLYKLSGLWSLLLLLPAFSFGQVAVGDIDLQLVSNNPGNPTGICQCDTITVRYEIKAGSSFSSTSDFFYELTNSVSPPNWAARINLSLVELWTNNNPVTQATSVLDTFGPGLKWAVLAIPCNSNLFGSSLRITNRDGVGNITANGASDTAFYNVNRIPTIAMIDSIALIRNQSRMDTFDNKYTTSVVDIGFCKKDSVFLRVANDGNSYQWYNGTAAIPGETNDSIIVGSSGVYKCEVIDGPCSIFSDEVIVNQLNTPTSVTFNASNALNAFAYRVDKPSNNNSPRDSIELCENEIALLDGPLVNPATGLVFSYQWITDSFNSVTGKFDWYDITTPTGTQRTLQINQNSSKPGWNHYRIVVSDGYCQDTTPMGNMFWVNIDTVPQADVVGVPFPGLVGPTVFNEICMKDSVLLTTLPSVPDPGWKYEWQWYDPSVPPGANPWKSVSGGPLSFDTLPELVVDTSLSDPGQPYFQNPKPALRYFRVRISTRTTFTNIETCFFESDSVAVRWFPDYDLSIVNSPNAFIVGQDSVNFCEVDSAIIRAPSTPTSLINFGYSYSYQWLSDSLDQNLGARVKYPLTGEINRDFIVHESGNYWVSIDDGICTDTSKVYKVFVDSIPLTSTAEIEFPGTSSGLTGYNLCLYDSALVSATDTVLGLRPWNYQWQQWNPQTNMWANLLNDTLVTLQIDTTLKRVNEDTAWFRLSTTYFNRFGLQTCDYFTDSIEVIFYESPDLAFFPGDSIGLCEGDSILLIAQGNFNSVSWDNGTVMGATRYVNTPGLYAARAVGINGCITRDTVEIYALTVNAAAGPDQTIKSGEVATLTAFGGSSYRWFANKPIEFNDFLSQSIQVSKVLENGVLADTITIYVEVTNARGCSGIDSLVLIINSNIPDQISAVNQSFNIFTPNGDGLNDLWDIRELMAGDACAITIMNRWGSVVYDDENFPGTWGGTDNGGNELPDGTYYYILDCGGDIRMQNAITIIRNQQ</sequence>
<name>A0A7H0VFC9_9FLAO</name>
<protein>
    <submittedName>
        <fullName evidence="1">Gliding motility-associated C-terminal domain-containing protein</fullName>
    </submittedName>
</protein>
<proteinExistence type="predicted"/>
<evidence type="ECO:0000313" key="2">
    <source>
        <dbReference type="Proteomes" id="UP000516305"/>
    </source>
</evidence>
<accession>A0A7H0VFC9</accession>
<reference evidence="1 2" key="1">
    <citation type="submission" date="2020-08" db="EMBL/GenBank/DDBJ databases">
        <title>Croceimicrobium hydrocarbonivorans gen. nov., sp. nov., a novel marine bacterium isolated from a bacterial consortium that degrades polyethylene terephthalate.</title>
        <authorList>
            <person name="Liu R."/>
        </authorList>
    </citation>
    <scope>NUCLEOTIDE SEQUENCE [LARGE SCALE GENOMIC DNA]</scope>
    <source>
        <strain evidence="1 2">A20-9</strain>
    </source>
</reference>
<dbReference type="Pfam" id="PF13585">
    <property type="entry name" value="CHU_C"/>
    <property type="match status" value="1"/>
</dbReference>
<dbReference type="InterPro" id="IPR026341">
    <property type="entry name" value="T9SS_type_B"/>
</dbReference>
<dbReference type="RefSeq" id="WP_210758954.1">
    <property type="nucleotide sequence ID" value="NZ_CP060139.1"/>
</dbReference>
<organism evidence="1 2">
    <name type="scientific">Croceimicrobium hydrocarbonivorans</name>
    <dbReference type="NCBI Taxonomy" id="2761580"/>
    <lineage>
        <taxon>Bacteria</taxon>
        <taxon>Pseudomonadati</taxon>
        <taxon>Bacteroidota</taxon>
        <taxon>Flavobacteriia</taxon>
        <taxon>Flavobacteriales</taxon>
        <taxon>Owenweeksiaceae</taxon>
        <taxon>Croceimicrobium</taxon>
    </lineage>
</organism>
<dbReference type="NCBIfam" id="TIGR04131">
    <property type="entry name" value="Bac_Flav_CTERM"/>
    <property type="match status" value="1"/>
</dbReference>
<gene>
    <name evidence="1" type="ORF">H4K34_00890</name>
</gene>
<dbReference type="AlphaFoldDB" id="A0A7H0VFC9"/>
<keyword evidence="2" id="KW-1185">Reference proteome</keyword>
<dbReference type="KEGG" id="chyd:H4K34_00890"/>